<feature type="transmembrane region" description="Helical" evidence="13">
    <location>
        <begin position="12"/>
        <end position="38"/>
    </location>
</feature>
<feature type="domain" description="GPI ethanolamine phosphate transferase 2 C-terminal" evidence="14">
    <location>
        <begin position="442"/>
        <end position="814"/>
    </location>
</feature>
<feature type="transmembrane region" description="Helical" evidence="13">
    <location>
        <begin position="450"/>
        <end position="474"/>
    </location>
</feature>
<dbReference type="AlphaFoldDB" id="G0SHK1"/>
<gene>
    <name evidence="15" type="ORF">CTHT_0070300</name>
</gene>
<evidence type="ECO:0000256" key="13">
    <source>
        <dbReference type="RuleBase" id="RU367106"/>
    </source>
</evidence>
<keyword evidence="11" id="KW-0325">Glycoprotein</keyword>
<dbReference type="PANTHER" id="PTHR23072">
    <property type="entry name" value="PHOSPHATIDYLINOSITOL GLYCAN-RELATED"/>
    <property type="match status" value="1"/>
</dbReference>
<name>G0SHK1_CHATD</name>
<evidence type="ECO:0000256" key="2">
    <source>
        <dbReference type="ARBA" id="ARBA00004687"/>
    </source>
</evidence>
<reference evidence="15 16" key="1">
    <citation type="journal article" date="2011" name="Cell">
        <title>Insight into structure and assembly of the nuclear pore complex by utilizing the genome of a eukaryotic thermophile.</title>
        <authorList>
            <person name="Amlacher S."/>
            <person name="Sarges P."/>
            <person name="Flemming D."/>
            <person name="van Noort V."/>
            <person name="Kunze R."/>
            <person name="Devos D.P."/>
            <person name="Arumugam M."/>
            <person name="Bork P."/>
            <person name="Hurt E."/>
        </authorList>
    </citation>
    <scope>NUCLEOTIDE SEQUENCE [LARGE SCALE GENOMIC DNA]</scope>
    <source>
        <strain evidence="16">DSM 1495 / CBS 144.50 / IMI 039719</strain>
    </source>
</reference>
<dbReference type="GeneID" id="18261068"/>
<evidence type="ECO:0000256" key="7">
    <source>
        <dbReference type="ARBA" id="ARBA00022692"/>
    </source>
</evidence>
<dbReference type="Pfam" id="PF01663">
    <property type="entry name" value="Phosphodiest"/>
    <property type="match status" value="1"/>
</dbReference>
<dbReference type="FunFam" id="3.40.720.10:FF:000045">
    <property type="entry name" value="GPI ethanolamine phosphate transferase 2"/>
    <property type="match status" value="1"/>
</dbReference>
<dbReference type="OMA" id="SWNQTGQ"/>
<dbReference type="Gene3D" id="3.40.720.10">
    <property type="entry name" value="Alkaline Phosphatase, subunit A"/>
    <property type="match status" value="1"/>
</dbReference>
<dbReference type="InterPro" id="IPR039527">
    <property type="entry name" value="PIGG/GPI7"/>
</dbReference>
<dbReference type="InterPro" id="IPR045687">
    <property type="entry name" value="PIGG/GPI7_C"/>
</dbReference>
<dbReference type="InterPro" id="IPR017850">
    <property type="entry name" value="Alkaline_phosphatase_core_sf"/>
</dbReference>
<dbReference type="GO" id="GO:0005789">
    <property type="term" value="C:endoplasmic reticulum membrane"/>
    <property type="evidence" value="ECO:0007669"/>
    <property type="project" value="UniProtKB-SubCell"/>
</dbReference>
<feature type="transmembrane region" description="Helical" evidence="13">
    <location>
        <begin position="785"/>
        <end position="810"/>
    </location>
</feature>
<dbReference type="InterPro" id="IPR002591">
    <property type="entry name" value="Phosphodiest/P_Trfase"/>
</dbReference>
<keyword evidence="10 13" id="KW-0472">Membrane</keyword>
<comment type="similarity">
    <text evidence="3 13">Belongs to the PIGG/PIGN/PIGO family. PIGG subfamily.</text>
</comment>
<keyword evidence="5 13" id="KW-0337">GPI-anchor biosynthesis</keyword>
<proteinExistence type="inferred from homology"/>
<evidence type="ECO:0000256" key="5">
    <source>
        <dbReference type="ARBA" id="ARBA00022502"/>
    </source>
</evidence>
<evidence type="ECO:0000313" key="16">
    <source>
        <dbReference type="Proteomes" id="UP000008066"/>
    </source>
</evidence>
<dbReference type="Pfam" id="PF19316">
    <property type="entry name" value="PIGO_PIGG"/>
    <property type="match status" value="1"/>
</dbReference>
<dbReference type="eggNOG" id="KOG2125">
    <property type="taxonomic scope" value="Eukaryota"/>
</dbReference>
<protein>
    <recommendedName>
        <fullName evidence="4 13">GPI ethanolamine phosphate transferase 2</fullName>
    </recommendedName>
</protein>
<keyword evidence="6 13" id="KW-0808">Transferase</keyword>
<dbReference type="HOGENOM" id="CLU_004770_0_0_1"/>
<comment type="pathway">
    <text evidence="2 13">Glycolipid biosynthesis; glycosylphosphatidylinositol-anchor biosynthesis.</text>
</comment>
<dbReference type="InterPro" id="IPR037674">
    <property type="entry name" value="PIG-G_N"/>
</dbReference>
<evidence type="ECO:0000256" key="3">
    <source>
        <dbReference type="ARBA" id="ARBA00005315"/>
    </source>
</evidence>
<accession>G0SHK1</accession>
<dbReference type="Proteomes" id="UP000008066">
    <property type="component" value="Unassembled WGS sequence"/>
</dbReference>
<keyword evidence="8 13" id="KW-0256">Endoplasmic reticulum</keyword>
<feature type="transmembrane region" description="Helical" evidence="13">
    <location>
        <begin position="481"/>
        <end position="501"/>
    </location>
</feature>
<evidence type="ECO:0000256" key="1">
    <source>
        <dbReference type="ARBA" id="ARBA00004477"/>
    </source>
</evidence>
<keyword evidence="7 13" id="KW-0812">Transmembrane</keyword>
<organism evidence="16">
    <name type="scientific">Chaetomium thermophilum (strain DSM 1495 / CBS 144.50 / IMI 039719)</name>
    <name type="common">Thermochaetoides thermophila</name>
    <dbReference type="NCBI Taxonomy" id="759272"/>
    <lineage>
        <taxon>Eukaryota</taxon>
        <taxon>Fungi</taxon>
        <taxon>Dikarya</taxon>
        <taxon>Ascomycota</taxon>
        <taxon>Pezizomycotina</taxon>
        <taxon>Sordariomycetes</taxon>
        <taxon>Sordariomycetidae</taxon>
        <taxon>Sordariales</taxon>
        <taxon>Chaetomiaceae</taxon>
        <taxon>Thermochaetoides</taxon>
    </lineage>
</organism>
<feature type="transmembrane region" description="Helical" evidence="13">
    <location>
        <begin position="507"/>
        <end position="524"/>
    </location>
</feature>
<dbReference type="CDD" id="cd16024">
    <property type="entry name" value="GPI_EPT_2"/>
    <property type="match status" value="1"/>
</dbReference>
<sequence>MSSRQTRRDGVWGSILLVAANLVIPAAILIFATGFFPYKPLLPGLASFDAVTEYGEPPAAPFDKLVLMVIDALRSDFVYTANSGFQFTQSLIRDGIALPFTAHATSPTVTMPRLKAITTGSIPSFLDVVLNLDETDESSSLANQDTWLAQMRARRPGKLVMYGDDTWLKLFPGVFDRADGTSSFFVSDFTEVDNNVTRHIADELKRDDWNTMILHYLGLDHIGHKGGPRSPHMLPKQREMDAVIKQIYTAIESEDHLQSTLFIVCGDHGMNDAGNHGASSAGETSPALVFISPKLRTLKQDDRQSPLPENEDFQFYSTVEQSDLAPTLSALLGLPVPKNNLGALIPAFLPFWSEEDQVQLLMRNAHQLLDIVLTAFGAKSSDVDAGILEHSNADYQDLARGWHALVAQVAQYKDADDTARAELIQTITKWLRLAQRVLSSMASNYDIPRIFLGLCLAVFALLMAIFSSSILTVSTNLHRSLIPLFLILTTYAAMMFASSYIEEEHHFWYWSLTAWFTHLGLRAFRTATPSSRARAVLLTLTLLLTTRVVRAWIQTGVKHAAAPDVVKTFLHTNPPLLWTLVGITYAWTHQNLVYGLSGGLPPWLAFAVATGLVLAAFTFKVAFCLEDAPEMVTDFVKGLLRLGFSTPVDGTGLESIGLVTRARAVFIGLAAGVVLVVGFVLARRRISLDQSGTSTLLPFYTLLALTQSRPGTIPLYILFNLQYRLLSSLAFPSSFGSLGLSPIELSITLLLLQHASFFATGGSNSVASVDLSSAYNGVAAYSAPVVGVLTFVSNWAAVIWWSIAGITLLLETRVRLAQSRDGVRGWCCGGGYGGMYAAENTFIYLDGVLA</sequence>
<dbReference type="GO" id="GO:0006506">
    <property type="term" value="P:GPI anchor biosynthetic process"/>
    <property type="evidence" value="ECO:0007669"/>
    <property type="project" value="UniProtKB-UniPathway"/>
</dbReference>
<feature type="transmembrane region" description="Helical" evidence="13">
    <location>
        <begin position="603"/>
        <end position="623"/>
    </location>
</feature>
<evidence type="ECO:0000256" key="9">
    <source>
        <dbReference type="ARBA" id="ARBA00022989"/>
    </source>
</evidence>
<feature type="transmembrane region" description="Helical" evidence="13">
    <location>
        <begin position="664"/>
        <end position="682"/>
    </location>
</feature>
<comment type="function">
    <text evidence="12 13">Ethanolamine phosphate transferase involved in glycosylphosphatidylinositol-anchor biosynthesis. Transfers ethanolamine phosphate to the GPI second mannose.</text>
</comment>
<evidence type="ECO:0000256" key="11">
    <source>
        <dbReference type="ARBA" id="ARBA00023180"/>
    </source>
</evidence>
<evidence type="ECO:0000256" key="6">
    <source>
        <dbReference type="ARBA" id="ARBA00022679"/>
    </source>
</evidence>
<evidence type="ECO:0000256" key="10">
    <source>
        <dbReference type="ARBA" id="ARBA00023136"/>
    </source>
</evidence>
<keyword evidence="16" id="KW-1185">Reference proteome</keyword>
<dbReference type="STRING" id="759272.G0SHK1"/>
<dbReference type="SUPFAM" id="SSF53649">
    <property type="entry name" value="Alkaline phosphatase-like"/>
    <property type="match status" value="1"/>
</dbReference>
<dbReference type="UniPathway" id="UPA00196"/>
<dbReference type="KEGG" id="cthr:CTHT_0070300"/>
<feature type="transmembrane region" description="Helical" evidence="13">
    <location>
        <begin position="575"/>
        <end position="596"/>
    </location>
</feature>
<dbReference type="GO" id="GO:0051267">
    <property type="term" value="F:CP2 mannose-ethanolamine phosphotransferase activity"/>
    <property type="evidence" value="ECO:0007669"/>
    <property type="project" value="TreeGrafter"/>
</dbReference>
<dbReference type="EMBL" id="GL988047">
    <property type="protein sequence ID" value="EGS17690.1"/>
    <property type="molecule type" value="Genomic_DNA"/>
</dbReference>
<evidence type="ECO:0000313" key="15">
    <source>
        <dbReference type="EMBL" id="EGS17690.1"/>
    </source>
</evidence>
<dbReference type="PANTHER" id="PTHR23072:SF0">
    <property type="entry name" value="GPI ETHANOLAMINE PHOSPHATE TRANSFERASE 2"/>
    <property type="match status" value="1"/>
</dbReference>
<dbReference type="OrthoDB" id="272139at2759"/>
<evidence type="ECO:0000259" key="14">
    <source>
        <dbReference type="Pfam" id="PF19316"/>
    </source>
</evidence>
<evidence type="ECO:0000256" key="8">
    <source>
        <dbReference type="ARBA" id="ARBA00022824"/>
    </source>
</evidence>
<dbReference type="RefSeq" id="XP_006697308.1">
    <property type="nucleotide sequence ID" value="XM_006697245.1"/>
</dbReference>
<keyword evidence="9 13" id="KW-1133">Transmembrane helix</keyword>
<evidence type="ECO:0000256" key="4">
    <source>
        <dbReference type="ARBA" id="ARBA00020830"/>
    </source>
</evidence>
<evidence type="ECO:0000256" key="12">
    <source>
        <dbReference type="ARBA" id="ARBA00056729"/>
    </source>
</evidence>
<comment type="subcellular location">
    <subcellularLocation>
        <location evidence="1 13">Endoplasmic reticulum membrane</location>
        <topology evidence="1 13">Multi-pass membrane protein</topology>
    </subcellularLocation>
</comment>
<feature type="transmembrane region" description="Helical" evidence="13">
    <location>
        <begin position="729"/>
        <end position="752"/>
    </location>
</feature>